<sequence length="318" mass="34016">MFYWIMKRIFIGPLVNLLFRPWVKGLDNIPATGAAVIVSNHLSFSDSIFLPLAVPRPVIFLAKSEYFTGKGLKGKLTATFFRLTNQLPMDRSGGAASATSLSAGEEILKSGGILGIYPEGTRSPDGRLYRGKTGVAKLILATGVPVIPVAMIGTDKVQPIGRRIPNIRRVGIIVGEPMDFRRYAGMGDDRFIQRSVTDEIMYALMRLSGQEYVDVYASSVKERLASAKTAGKKAGKKPERAADPLRQAAVRLEGSTPANPVPPSSDTSLPPSVEGPLPGEVRIIGRETGGGARGGQEPASASGQSRKKHDDGPSSRAM</sequence>
<gene>
    <name evidence="5" type="ORF">SAMN04488693_1098</name>
</gene>
<dbReference type="SUPFAM" id="SSF69593">
    <property type="entry name" value="Glycerol-3-phosphate (1)-acyltransferase"/>
    <property type="match status" value="1"/>
</dbReference>
<evidence type="ECO:0000259" key="4">
    <source>
        <dbReference type="SMART" id="SM00563"/>
    </source>
</evidence>
<dbReference type="PANTHER" id="PTHR10434:SF11">
    <property type="entry name" value="1-ACYL-SN-GLYCEROL-3-PHOSPHATE ACYLTRANSFERASE"/>
    <property type="match status" value="1"/>
</dbReference>
<dbReference type="EMBL" id="FNDT01000009">
    <property type="protein sequence ID" value="SDI30727.1"/>
    <property type="molecule type" value="Genomic_DNA"/>
</dbReference>
<keyword evidence="2 5" id="KW-0012">Acyltransferase</keyword>
<proteinExistence type="predicted"/>
<dbReference type="STRING" id="335973.SAMN04488693_1098"/>
<dbReference type="AlphaFoldDB" id="A0A1G8JI74"/>
<dbReference type="Pfam" id="PF01553">
    <property type="entry name" value="Acyltransferase"/>
    <property type="match status" value="1"/>
</dbReference>
<name>A0A1G8JI74_9MICC</name>
<evidence type="ECO:0000313" key="6">
    <source>
        <dbReference type="Proteomes" id="UP000199258"/>
    </source>
</evidence>
<dbReference type="RefSeq" id="WP_026545807.1">
    <property type="nucleotide sequence ID" value="NZ_FNDT01000009.1"/>
</dbReference>
<dbReference type="PANTHER" id="PTHR10434">
    <property type="entry name" value="1-ACYL-SN-GLYCEROL-3-PHOSPHATE ACYLTRANSFERASE"/>
    <property type="match status" value="1"/>
</dbReference>
<dbReference type="SMART" id="SM00563">
    <property type="entry name" value="PlsC"/>
    <property type="match status" value="1"/>
</dbReference>
<evidence type="ECO:0000313" key="5">
    <source>
        <dbReference type="EMBL" id="SDI30727.1"/>
    </source>
</evidence>
<reference evidence="5 6" key="1">
    <citation type="submission" date="2016-10" db="EMBL/GenBank/DDBJ databases">
        <authorList>
            <person name="de Groot N.N."/>
        </authorList>
    </citation>
    <scope>NUCLEOTIDE SEQUENCE [LARGE SCALE GENOMIC DNA]</scope>
    <source>
        <strain evidence="5 6">NP_1H</strain>
    </source>
</reference>
<dbReference type="CDD" id="cd07989">
    <property type="entry name" value="LPLAT_AGPAT-like"/>
    <property type="match status" value="1"/>
</dbReference>
<evidence type="ECO:0000256" key="1">
    <source>
        <dbReference type="ARBA" id="ARBA00022679"/>
    </source>
</evidence>
<feature type="region of interest" description="Disordered" evidence="3">
    <location>
        <begin position="254"/>
        <end position="318"/>
    </location>
</feature>
<dbReference type="InterPro" id="IPR002123">
    <property type="entry name" value="Plipid/glycerol_acylTrfase"/>
</dbReference>
<evidence type="ECO:0000256" key="2">
    <source>
        <dbReference type="ARBA" id="ARBA00023315"/>
    </source>
</evidence>
<dbReference type="GO" id="GO:0005886">
    <property type="term" value="C:plasma membrane"/>
    <property type="evidence" value="ECO:0007669"/>
    <property type="project" value="TreeGrafter"/>
</dbReference>
<evidence type="ECO:0000256" key="3">
    <source>
        <dbReference type="SAM" id="MobiDB-lite"/>
    </source>
</evidence>
<dbReference type="Proteomes" id="UP000199258">
    <property type="component" value="Unassembled WGS sequence"/>
</dbReference>
<dbReference type="GO" id="GO:0006654">
    <property type="term" value="P:phosphatidic acid biosynthetic process"/>
    <property type="evidence" value="ECO:0007669"/>
    <property type="project" value="TreeGrafter"/>
</dbReference>
<feature type="compositionally biased region" description="Basic and acidic residues" evidence="3">
    <location>
        <begin position="308"/>
        <end position="318"/>
    </location>
</feature>
<keyword evidence="6" id="KW-1185">Reference proteome</keyword>
<dbReference type="OrthoDB" id="9808424at2"/>
<accession>A0A1G8JI74</accession>
<dbReference type="GO" id="GO:0003841">
    <property type="term" value="F:1-acylglycerol-3-phosphate O-acyltransferase activity"/>
    <property type="evidence" value="ECO:0007669"/>
    <property type="project" value="TreeGrafter"/>
</dbReference>
<keyword evidence="1 5" id="KW-0808">Transferase</keyword>
<organism evidence="5 6">
    <name type="scientific">Arthrobacter subterraneus</name>
    <dbReference type="NCBI Taxonomy" id="335973"/>
    <lineage>
        <taxon>Bacteria</taxon>
        <taxon>Bacillati</taxon>
        <taxon>Actinomycetota</taxon>
        <taxon>Actinomycetes</taxon>
        <taxon>Micrococcales</taxon>
        <taxon>Micrococcaceae</taxon>
        <taxon>Arthrobacter</taxon>
    </lineage>
</organism>
<protein>
    <submittedName>
        <fullName evidence="5">1-acyl-sn-glycerol-3-phosphate acyltransferase</fullName>
    </submittedName>
</protein>
<feature type="domain" description="Phospholipid/glycerol acyltransferase" evidence="4">
    <location>
        <begin position="35"/>
        <end position="154"/>
    </location>
</feature>